<accession>A0A9X1Y5I5</accession>
<dbReference type="AlphaFoldDB" id="A0A9X1Y5I5"/>
<dbReference type="EMBL" id="JALPRK010000008">
    <property type="protein sequence ID" value="MCK8487702.1"/>
    <property type="molecule type" value="Genomic_DNA"/>
</dbReference>
<keyword evidence="2" id="KW-1185">Reference proteome</keyword>
<evidence type="ECO:0000313" key="2">
    <source>
        <dbReference type="Proteomes" id="UP001139534"/>
    </source>
</evidence>
<protein>
    <submittedName>
        <fullName evidence="1">Alpha/beta hydrolase</fullName>
    </submittedName>
</protein>
<dbReference type="GO" id="GO:0016787">
    <property type="term" value="F:hydrolase activity"/>
    <property type="evidence" value="ECO:0007669"/>
    <property type="project" value="UniProtKB-KW"/>
</dbReference>
<sequence length="212" mass="23883">MKATILTFSSHWNIEINVRYVQVADTNRKLVVLFPGKNYSCEKPTLHYAGLAARECGYDILALEYGYQAARADLEYREIPKVIEDCEQAVRQLIGNYEEIVFISKSLGTVVAGEVHRKLGAGAAIRHIYLTPIPDSLPYIHETRAVVVYGTKDDLFPTELASRLKVSNRLQVVAIPGANHGLETERAEESLEILRELTVIYKDVLREAELRP</sequence>
<dbReference type="SUPFAM" id="SSF53474">
    <property type="entry name" value="alpha/beta-Hydrolases"/>
    <property type="match status" value="1"/>
</dbReference>
<proteinExistence type="predicted"/>
<organism evidence="1 2">
    <name type="scientific">Paenibacillus mellifer</name>
    <dbReference type="NCBI Taxonomy" id="2937794"/>
    <lineage>
        <taxon>Bacteria</taxon>
        <taxon>Bacillati</taxon>
        <taxon>Bacillota</taxon>
        <taxon>Bacilli</taxon>
        <taxon>Bacillales</taxon>
        <taxon>Paenibacillaceae</taxon>
        <taxon>Paenibacillus</taxon>
    </lineage>
</organism>
<comment type="caution">
    <text evidence="1">The sequence shown here is derived from an EMBL/GenBank/DDBJ whole genome shotgun (WGS) entry which is preliminary data.</text>
</comment>
<dbReference type="InterPro" id="IPR029058">
    <property type="entry name" value="AB_hydrolase_fold"/>
</dbReference>
<gene>
    <name evidence="1" type="ORF">M0651_11000</name>
</gene>
<reference evidence="1" key="1">
    <citation type="submission" date="2022-04" db="EMBL/GenBank/DDBJ databases">
        <authorList>
            <person name="Seo M.-J."/>
        </authorList>
    </citation>
    <scope>NUCLEOTIDE SEQUENCE</scope>
    <source>
        <strain evidence="1">MBLB2552</strain>
    </source>
</reference>
<dbReference type="PIRSF" id="PIRSF033634">
    <property type="entry name" value="UCP033634"/>
    <property type="match status" value="1"/>
</dbReference>
<dbReference type="InterPro" id="IPR017018">
    <property type="entry name" value="UCP033634"/>
</dbReference>
<dbReference type="Proteomes" id="UP001139534">
    <property type="component" value="Unassembled WGS sequence"/>
</dbReference>
<name>A0A9X1Y5I5_9BACL</name>
<dbReference type="Gene3D" id="3.40.50.1820">
    <property type="entry name" value="alpha/beta hydrolase"/>
    <property type="match status" value="1"/>
</dbReference>
<dbReference type="RefSeq" id="WP_248551795.1">
    <property type="nucleotide sequence ID" value="NZ_JALPRK010000008.1"/>
</dbReference>
<keyword evidence="1" id="KW-0378">Hydrolase</keyword>
<evidence type="ECO:0000313" key="1">
    <source>
        <dbReference type="EMBL" id="MCK8487702.1"/>
    </source>
</evidence>